<dbReference type="EMBL" id="JAWJWE010000036">
    <property type="protein sequence ID" value="KAK6629035.1"/>
    <property type="molecule type" value="Genomic_DNA"/>
</dbReference>
<organism evidence="1 2">
    <name type="scientific">Polyplax serrata</name>
    <name type="common">Common mouse louse</name>
    <dbReference type="NCBI Taxonomy" id="468196"/>
    <lineage>
        <taxon>Eukaryota</taxon>
        <taxon>Metazoa</taxon>
        <taxon>Ecdysozoa</taxon>
        <taxon>Arthropoda</taxon>
        <taxon>Hexapoda</taxon>
        <taxon>Insecta</taxon>
        <taxon>Pterygota</taxon>
        <taxon>Neoptera</taxon>
        <taxon>Paraneoptera</taxon>
        <taxon>Psocodea</taxon>
        <taxon>Troctomorpha</taxon>
        <taxon>Phthiraptera</taxon>
        <taxon>Anoplura</taxon>
        <taxon>Polyplacidae</taxon>
        <taxon>Polyplax</taxon>
    </lineage>
</organism>
<sequence>MINCSGCGKGKIQKAYDQLYGKCNFVGVSIINVHRCLFRVMFHIPDGTDTYEGMLTPLTSRLRERFTFVRVMEEEPPVVHRFQRRFATSFVDSGPRWERTNERTNEKKRLPLTCVSIFHSSVTAINTNASYAGEKKGQGASEGAFEGVVLFRVHPEDDDEDDDRVT</sequence>
<evidence type="ECO:0000313" key="1">
    <source>
        <dbReference type="EMBL" id="KAK6629035.1"/>
    </source>
</evidence>
<dbReference type="Proteomes" id="UP001372834">
    <property type="component" value="Unassembled WGS sequence"/>
</dbReference>
<accession>A0AAN8P2P7</accession>
<gene>
    <name evidence="1" type="ORF">RUM43_002852</name>
</gene>
<proteinExistence type="predicted"/>
<evidence type="ECO:0000313" key="2">
    <source>
        <dbReference type="Proteomes" id="UP001372834"/>
    </source>
</evidence>
<reference evidence="1 2" key="1">
    <citation type="submission" date="2023-10" db="EMBL/GenBank/DDBJ databases">
        <title>Genomes of two closely related lineages of the louse Polyplax serrata with different host specificities.</title>
        <authorList>
            <person name="Martinu J."/>
            <person name="Tarabai H."/>
            <person name="Stefka J."/>
            <person name="Hypsa V."/>
        </authorList>
    </citation>
    <scope>NUCLEOTIDE SEQUENCE [LARGE SCALE GENOMIC DNA]</scope>
    <source>
        <strain evidence="1">HR10_N</strain>
    </source>
</reference>
<dbReference type="AlphaFoldDB" id="A0AAN8P2P7"/>
<protein>
    <submittedName>
        <fullName evidence="1">Uncharacterized protein</fullName>
    </submittedName>
</protein>
<comment type="caution">
    <text evidence="1">The sequence shown here is derived from an EMBL/GenBank/DDBJ whole genome shotgun (WGS) entry which is preliminary data.</text>
</comment>
<name>A0AAN8P2P7_POLSC</name>